<dbReference type="InterPro" id="IPR010352">
    <property type="entry name" value="DUF945"/>
</dbReference>
<accession>A0A953T3Z8</accession>
<reference evidence="1" key="1">
    <citation type="submission" date="2021-07" db="EMBL/GenBank/DDBJ databases">
        <title>New genus and species of the family Alcaligenaceae.</title>
        <authorList>
            <person name="Hahn M.W."/>
        </authorList>
    </citation>
    <scope>NUCLEOTIDE SEQUENCE</scope>
    <source>
        <strain evidence="1">LF4-65</strain>
    </source>
</reference>
<protein>
    <submittedName>
        <fullName evidence="1">YdgA family protein</fullName>
    </submittedName>
</protein>
<dbReference type="Pfam" id="PF06097">
    <property type="entry name" value="DUF945"/>
    <property type="match status" value="1"/>
</dbReference>
<keyword evidence="2" id="KW-1185">Reference proteome</keyword>
<dbReference type="AlphaFoldDB" id="A0A953T3Z8"/>
<comment type="caution">
    <text evidence="1">The sequence shown here is derived from an EMBL/GenBank/DDBJ whole genome shotgun (WGS) entry which is preliminary data.</text>
</comment>
<gene>
    <name evidence="1" type="ORF">KZZ10_01130</name>
</gene>
<dbReference type="Proteomes" id="UP000739565">
    <property type="component" value="Unassembled WGS sequence"/>
</dbReference>
<name>A0A953T3Z8_9BURK</name>
<dbReference type="RefSeq" id="WP_259659649.1">
    <property type="nucleotide sequence ID" value="NZ_JAHXRI010000001.1"/>
</dbReference>
<evidence type="ECO:0000313" key="1">
    <source>
        <dbReference type="EMBL" id="MBZ1349237.1"/>
    </source>
</evidence>
<proteinExistence type="predicted"/>
<evidence type="ECO:0000313" key="2">
    <source>
        <dbReference type="Proteomes" id="UP000739565"/>
    </source>
</evidence>
<dbReference type="EMBL" id="JAHXRI010000001">
    <property type="protein sequence ID" value="MBZ1349237.1"/>
    <property type="molecule type" value="Genomic_DNA"/>
</dbReference>
<sequence length="421" mass="45039">MKKLFAAVGGLIVVLLAVWLGASVYVGRSTEKFVSTITERNKPGAALRIVNVKHEQSLLSAKGSFDLQFADVSADAKDGTALYTAQATYKVSNLLLPDSAMRFDWHVKPAGPRAQALKDFFGQEFDLHGHGKLAYGGAARSSFSLPKLAVRQGRDSFDFSPLTGNIAWGAKTLAADFKLDRLTMRTAEYVLDVQGVNMQSEVSDRQKGIGSGSLAIAKVSTKEFTAENFVLTSTTGEKDKRIDLTVHPKVASLDVAGQKLRDVSLEFAVTGMNSASVEALSAVGHDTNDFRMLTADEQSRVKQALRTLISDGFSIGIPTLAAKTDAGSVQGALKLEVLPAKAAKFSTVDSIRASGQIDANGRVLDNKQRSLAMLFGLVVPTKEGLRASFELAGGSIKANGKTFDVKANLDYFDALINEALK</sequence>
<organism evidence="1 2">
    <name type="scientific">Zwartia hollandica</name>
    <dbReference type="NCBI Taxonomy" id="324606"/>
    <lineage>
        <taxon>Bacteria</taxon>
        <taxon>Pseudomonadati</taxon>
        <taxon>Pseudomonadota</taxon>
        <taxon>Betaproteobacteria</taxon>
        <taxon>Burkholderiales</taxon>
        <taxon>Alcaligenaceae</taxon>
        <taxon>Zwartia</taxon>
    </lineage>
</organism>